<dbReference type="InterPro" id="IPR020904">
    <property type="entry name" value="Sc_DH/Rdtase_CS"/>
</dbReference>
<dbReference type="AlphaFoldDB" id="A0A212ARG6"/>
<evidence type="ECO:0000256" key="3">
    <source>
        <dbReference type="RuleBase" id="RU000363"/>
    </source>
</evidence>
<keyword evidence="2" id="KW-0560">Oxidoreductase</keyword>
<accession>A0A212ARG6</accession>
<gene>
    <name evidence="5" type="ORF">CDV52_09500</name>
</gene>
<dbReference type="InterPro" id="IPR002347">
    <property type="entry name" value="SDR_fam"/>
</dbReference>
<dbReference type="InterPro" id="IPR036291">
    <property type="entry name" value="NAD(P)-bd_dom_sf"/>
</dbReference>
<organism evidence="5 6">
    <name type="scientific">Haematobacter missouriensis</name>
    <dbReference type="NCBI Taxonomy" id="366616"/>
    <lineage>
        <taxon>Bacteria</taxon>
        <taxon>Pseudomonadati</taxon>
        <taxon>Pseudomonadota</taxon>
        <taxon>Alphaproteobacteria</taxon>
        <taxon>Rhodobacterales</taxon>
        <taxon>Paracoccaceae</taxon>
        <taxon>Haematobacter</taxon>
    </lineage>
</organism>
<dbReference type="SUPFAM" id="SSF51735">
    <property type="entry name" value="NAD(P)-binding Rossmann-fold domains"/>
    <property type="match status" value="1"/>
</dbReference>
<dbReference type="EMBL" id="NIPX01000010">
    <property type="protein sequence ID" value="OWJ84107.1"/>
    <property type="molecule type" value="Genomic_DNA"/>
</dbReference>
<evidence type="ECO:0000259" key="4">
    <source>
        <dbReference type="SMART" id="SM00822"/>
    </source>
</evidence>
<dbReference type="GO" id="GO:0016616">
    <property type="term" value="F:oxidoreductase activity, acting on the CH-OH group of donors, NAD or NADP as acceptor"/>
    <property type="evidence" value="ECO:0007669"/>
    <property type="project" value="TreeGrafter"/>
</dbReference>
<feature type="domain" description="Ketoreductase" evidence="4">
    <location>
        <begin position="6"/>
        <end position="185"/>
    </location>
</feature>
<dbReference type="PANTHER" id="PTHR42760">
    <property type="entry name" value="SHORT-CHAIN DEHYDROGENASES/REDUCTASES FAMILY MEMBER"/>
    <property type="match status" value="1"/>
</dbReference>
<dbReference type="Pfam" id="PF00106">
    <property type="entry name" value="adh_short"/>
    <property type="match status" value="1"/>
</dbReference>
<sequence length="245" mass="25691">MTTPLKTVIVTGVSQGLGLAIARRVAADPSYRLVGLSRKLTPAYEALIAEYGGDKVEFHPFDVSKLDAIPPFIRETVDRHGPIWGMVNNAGIGKDGVLATQHLTDIQYMMDVNLTSAIVFAKYASRSMLSARAGRIVSISSIIASTGFNGLAAYAATKAGLEGFTRSLSRELGKRGITVNCVAPGYMVTEMSLGIPSDKMDSIKRRAPLGLPDPDDAAGAVMYLLGPDGGKVSGTVVTVDGGSTA</sequence>
<dbReference type="GO" id="GO:0030497">
    <property type="term" value="P:fatty acid elongation"/>
    <property type="evidence" value="ECO:0007669"/>
    <property type="project" value="TreeGrafter"/>
</dbReference>
<evidence type="ECO:0000256" key="1">
    <source>
        <dbReference type="ARBA" id="ARBA00006484"/>
    </source>
</evidence>
<comment type="similarity">
    <text evidence="1 3">Belongs to the short-chain dehydrogenases/reductases (SDR) family.</text>
</comment>
<dbReference type="RefSeq" id="WP_088233651.1">
    <property type="nucleotide sequence ID" value="NZ_NIPX01000010.1"/>
</dbReference>
<evidence type="ECO:0000313" key="6">
    <source>
        <dbReference type="Proteomes" id="UP000196640"/>
    </source>
</evidence>
<dbReference type="Proteomes" id="UP000196640">
    <property type="component" value="Unassembled WGS sequence"/>
</dbReference>
<dbReference type="PROSITE" id="PS00061">
    <property type="entry name" value="ADH_SHORT"/>
    <property type="match status" value="1"/>
</dbReference>
<comment type="caution">
    <text evidence="5">The sequence shown here is derived from an EMBL/GenBank/DDBJ whole genome shotgun (WGS) entry which is preliminary data.</text>
</comment>
<name>A0A212ARG6_9RHOB</name>
<dbReference type="OrthoDB" id="9804774at2"/>
<reference evidence="6" key="1">
    <citation type="submission" date="2016-11" db="EMBL/GenBank/DDBJ databases">
        <title>Comparison of Traditional DNA-DNA Hybridization with In Silico Genomic Analysis.</title>
        <authorList>
            <person name="Nicholson A.C."/>
            <person name="Humrighouse B.W."/>
            <person name="Graziano J."/>
            <person name="Lasker B."/>
            <person name="Whitney A.M."/>
            <person name="Mcquiston J.R."/>
            <person name="Bell M."/>
        </authorList>
    </citation>
    <scope>NUCLEOTIDE SEQUENCE [LARGE SCALE GENOMIC DNA]</scope>
    <source>
        <strain evidence="6">H2381</strain>
    </source>
</reference>
<dbReference type="InterPro" id="IPR057326">
    <property type="entry name" value="KR_dom"/>
</dbReference>
<evidence type="ECO:0000256" key="2">
    <source>
        <dbReference type="ARBA" id="ARBA00023002"/>
    </source>
</evidence>
<dbReference type="PANTHER" id="PTHR42760:SF40">
    <property type="entry name" value="3-OXOACYL-[ACYL-CARRIER-PROTEIN] REDUCTASE, CHLOROPLASTIC"/>
    <property type="match status" value="1"/>
</dbReference>
<evidence type="ECO:0000313" key="5">
    <source>
        <dbReference type="EMBL" id="OWJ84107.1"/>
    </source>
</evidence>
<proteinExistence type="inferred from homology"/>
<dbReference type="STRING" id="366616.CG51_11490"/>
<protein>
    <submittedName>
        <fullName evidence="5">3-oxoacyl-ACP reductase</fullName>
    </submittedName>
</protein>
<dbReference type="SMART" id="SM00822">
    <property type="entry name" value="PKS_KR"/>
    <property type="match status" value="1"/>
</dbReference>
<dbReference type="Gene3D" id="3.40.50.720">
    <property type="entry name" value="NAD(P)-binding Rossmann-like Domain"/>
    <property type="match status" value="1"/>
</dbReference>
<dbReference type="FunFam" id="3.40.50.720:FF:000173">
    <property type="entry name" value="3-oxoacyl-[acyl-carrier protein] reductase"/>
    <property type="match status" value="1"/>
</dbReference>
<dbReference type="PRINTS" id="PR00081">
    <property type="entry name" value="GDHRDH"/>
</dbReference>
<dbReference type="PRINTS" id="PR00080">
    <property type="entry name" value="SDRFAMILY"/>
</dbReference>